<protein>
    <submittedName>
        <fullName evidence="2">Uncharacterized protein</fullName>
    </submittedName>
</protein>
<feature type="compositionally biased region" description="Polar residues" evidence="1">
    <location>
        <begin position="539"/>
        <end position="548"/>
    </location>
</feature>
<dbReference type="Proteomes" id="UP000053477">
    <property type="component" value="Unassembled WGS sequence"/>
</dbReference>
<accession>A0A0H2RLF3</accession>
<dbReference type="AlphaFoldDB" id="A0A0H2RLF3"/>
<dbReference type="EMBL" id="KQ085971">
    <property type="protein sequence ID" value="KLO12800.1"/>
    <property type="molecule type" value="Genomic_DNA"/>
</dbReference>
<dbReference type="OrthoDB" id="4934715at2759"/>
<feature type="compositionally biased region" description="Low complexity" evidence="1">
    <location>
        <begin position="651"/>
        <end position="667"/>
    </location>
</feature>
<dbReference type="CDD" id="cd12148">
    <property type="entry name" value="fungal_TF_MHR"/>
    <property type="match status" value="1"/>
</dbReference>
<evidence type="ECO:0000256" key="1">
    <source>
        <dbReference type="SAM" id="MobiDB-lite"/>
    </source>
</evidence>
<dbReference type="InParanoid" id="A0A0H2RLF3"/>
<proteinExistence type="predicted"/>
<feature type="compositionally biased region" description="Low complexity" evidence="1">
    <location>
        <begin position="410"/>
        <end position="423"/>
    </location>
</feature>
<reference evidence="2 3" key="1">
    <citation type="submission" date="2015-04" db="EMBL/GenBank/DDBJ databases">
        <title>Complete genome sequence of Schizopora paradoxa KUC8140, a cosmopolitan wood degrader in East Asia.</title>
        <authorList>
            <consortium name="DOE Joint Genome Institute"/>
            <person name="Min B."/>
            <person name="Park H."/>
            <person name="Jang Y."/>
            <person name="Kim J.-J."/>
            <person name="Kim K.H."/>
            <person name="Pangilinan J."/>
            <person name="Lipzen A."/>
            <person name="Riley R."/>
            <person name="Grigoriev I.V."/>
            <person name="Spatafora J.W."/>
            <person name="Choi I.-G."/>
        </authorList>
    </citation>
    <scope>NUCLEOTIDE SEQUENCE [LARGE SCALE GENOMIC DNA]</scope>
    <source>
        <strain evidence="2 3">KUC8140</strain>
    </source>
</reference>
<gene>
    <name evidence="2" type="ORF">SCHPADRAFT_402025</name>
</gene>
<sequence length="715" mass="78712">MNFRIVNSNLNKACLIHDNDHTTGLPTVLDESQPYETALSKLPKAKDVSSLDSIAFFLNKCTFVKALKSLKDNNTHRDGGDKANLKEDIDEIERKIAVITTWSESVPDKMQGKLLQTVLAEFNKEVSDPPPMSSLQPPQADESDMLVDSLPNVPRLPLHPKPSAKLLESAARLTQITVILLRENHAKVKLYLPWVKAMPMPKHSASVEIGASRAVAAIDPARLVIELSQVLLPPLKYVLMAKFMKYSFGRFIFDSAVLLSHIAIYAPANGLTCIPLLETAMNLLSNAYHVRGFSGNVEQGKDSVRILSELHKKARAASEEHQNRFTVGNKRKRDDEGSSTEAFMGTFHVPFIGAGVKCYGIRRVAGEIAEQEAHGVTHPRVLPEEIQPPVAPSNRAQSPEKAMNSREKSTSLVESNSSSSSSTTKRRKTEGVTIRSRVMDKSKRGDGEHRRSSTTSRRQSAAPLTTRPRADSSLSSPVTSAPQSVVSEPLPQPTFSLRDTLHSAPRVPAPIQTNVRPTATSDIQPLTSPSHYMRPPSSLGPSRSTEFSHPSFDARHAVPSQQPPHPQRPTFGGAQFQQPFAPQSLANSPLSQYNSPQYQPPPLSQAEQYPESSMGMHPQGVEGPSYHIPSPVHVSANSSYAHQNQMLGVHSEQPMQGSSQQQQYYHPSMPPAHPPMLYDQSVHSQNHGEQQQQQQWMNNVNAPPPPGEWPGHSHQ</sequence>
<feature type="region of interest" description="Disordered" evidence="1">
    <location>
        <begin position="649"/>
        <end position="715"/>
    </location>
</feature>
<dbReference type="STRING" id="27342.A0A0H2RLF3"/>
<evidence type="ECO:0000313" key="2">
    <source>
        <dbReference type="EMBL" id="KLO12800.1"/>
    </source>
</evidence>
<keyword evidence="3" id="KW-1185">Reference proteome</keyword>
<organism evidence="2 3">
    <name type="scientific">Schizopora paradoxa</name>
    <dbReference type="NCBI Taxonomy" id="27342"/>
    <lineage>
        <taxon>Eukaryota</taxon>
        <taxon>Fungi</taxon>
        <taxon>Dikarya</taxon>
        <taxon>Basidiomycota</taxon>
        <taxon>Agaricomycotina</taxon>
        <taxon>Agaricomycetes</taxon>
        <taxon>Hymenochaetales</taxon>
        <taxon>Schizoporaceae</taxon>
        <taxon>Schizopora</taxon>
    </lineage>
</organism>
<evidence type="ECO:0000313" key="3">
    <source>
        <dbReference type="Proteomes" id="UP000053477"/>
    </source>
</evidence>
<feature type="region of interest" description="Disordered" evidence="1">
    <location>
        <begin position="375"/>
        <end position="633"/>
    </location>
</feature>
<feature type="compositionally biased region" description="Polar residues" evidence="1">
    <location>
        <begin position="511"/>
        <end position="530"/>
    </location>
</feature>
<feature type="compositionally biased region" description="Low complexity" evidence="1">
    <location>
        <begin position="588"/>
        <end position="597"/>
    </location>
</feature>
<feature type="region of interest" description="Disordered" evidence="1">
    <location>
        <begin position="315"/>
        <end position="338"/>
    </location>
</feature>
<feature type="compositionally biased region" description="Basic and acidic residues" evidence="1">
    <location>
        <begin position="437"/>
        <end position="451"/>
    </location>
</feature>
<name>A0A0H2RLF3_9AGAM</name>
<feature type="compositionally biased region" description="Polar residues" evidence="1">
    <location>
        <begin position="575"/>
        <end position="587"/>
    </location>
</feature>
<feature type="compositionally biased region" description="Polar residues" evidence="1">
    <location>
        <begin position="472"/>
        <end position="486"/>
    </location>
</feature>